<dbReference type="OrthoDB" id="9783154at2"/>
<evidence type="ECO:0000259" key="5">
    <source>
        <dbReference type="Pfam" id="PF00884"/>
    </source>
</evidence>
<dbReference type="HOGENOM" id="CLU_006332_10_4_0"/>
<dbReference type="CDD" id="cd16144">
    <property type="entry name" value="ARS_like"/>
    <property type="match status" value="1"/>
</dbReference>
<dbReference type="GO" id="GO:0043890">
    <property type="term" value="F:N-acetylgalactosamine-6-sulfatase activity"/>
    <property type="evidence" value="ECO:0007669"/>
    <property type="project" value="UniProtKB-EC"/>
</dbReference>
<dbReference type="RefSeq" id="WP_013629011.1">
    <property type="nucleotide sequence ID" value="NC_015174.1"/>
</dbReference>
<dbReference type="PANTHER" id="PTHR42693">
    <property type="entry name" value="ARYLSULFATASE FAMILY MEMBER"/>
    <property type="match status" value="1"/>
</dbReference>
<sequence length="485" mass="54091">MCCVSQRKWIATLLQVVVVSFSFVLAGVETLSAEQNRGTDRPNIVLLLADDLGYGELGCQGNPQIPTPHIDSLAANGVRFRCGYVTAAYCSPSRAGLLTGRYQSRFGYEQNPTGARNEDPELGLPLEEKTLARRLHDAGYATGLVGKWHLGGTARFHPLRRGFDEFFGFLHEGHFFVPPPYEGVSTFLRRRALPNGKTGRWGDERLMLSTHMGHDEPAYDANNPILRGGQPVEEAAYLTDAFTREACDFIARNQDRPFFLYLAYNAVHSPLQGADAYMQQFAHIADQQRRIFAAMLANLDDSVGEVLQTLEQHQLTSNTIVIFLSDNGGPTRELTSSNAPLRGEKGDMYEGGIRVPVLMQWPGQIPAGRVEERPIISLDLFPTCLAAAEAELPTELDGVNLLPYLTGGQTGKPHEEFFWRQQRRTAFRRGDWKIVRNPRGGRASWELFNLKEDLAEGRDLSAEQPEKMAELLSAWEAFVAQLPQE</sequence>
<dbReference type="eggNOG" id="COG3119">
    <property type="taxonomic scope" value="Bacteria"/>
</dbReference>
<dbReference type="STRING" id="756272.Plabr_2687"/>
<dbReference type="AlphaFoldDB" id="F0SRX1"/>
<dbReference type="InterPro" id="IPR024607">
    <property type="entry name" value="Sulfatase_CS"/>
</dbReference>
<keyword evidence="3 6" id="KW-0378">Hydrolase</keyword>
<dbReference type="InterPro" id="IPR017850">
    <property type="entry name" value="Alkaline_phosphatase_core_sf"/>
</dbReference>
<dbReference type="EC" id="3.1.6.4" evidence="6"/>
<evidence type="ECO:0000256" key="4">
    <source>
        <dbReference type="ARBA" id="ARBA00022837"/>
    </source>
</evidence>
<protein>
    <submittedName>
        <fullName evidence="6">N-acetylgalactosamine-6-sulfatase</fullName>
        <ecNumber evidence="6">3.1.6.4</ecNumber>
    </submittedName>
</protein>
<dbReference type="GO" id="GO:0004065">
    <property type="term" value="F:arylsulfatase activity"/>
    <property type="evidence" value="ECO:0007669"/>
    <property type="project" value="TreeGrafter"/>
</dbReference>
<evidence type="ECO:0000256" key="1">
    <source>
        <dbReference type="ARBA" id="ARBA00008779"/>
    </source>
</evidence>
<dbReference type="GO" id="GO:0046872">
    <property type="term" value="F:metal ion binding"/>
    <property type="evidence" value="ECO:0007669"/>
    <property type="project" value="UniProtKB-KW"/>
</dbReference>
<dbReference type="PANTHER" id="PTHR42693:SF53">
    <property type="entry name" value="ENDO-4-O-SULFATASE"/>
    <property type="match status" value="1"/>
</dbReference>
<keyword evidence="4" id="KW-0106">Calcium</keyword>
<feature type="domain" description="Sulfatase N-terminal" evidence="5">
    <location>
        <begin position="42"/>
        <end position="388"/>
    </location>
</feature>
<dbReference type="Pfam" id="PF00884">
    <property type="entry name" value="Sulfatase"/>
    <property type="match status" value="1"/>
</dbReference>
<organism evidence="6 7">
    <name type="scientific">Rubinisphaera brasiliensis (strain ATCC 49424 / DSM 5305 / JCM 21570 / IAM 15109 / NBRC 103401 / IFAM 1448)</name>
    <name type="common">Planctomyces brasiliensis</name>
    <dbReference type="NCBI Taxonomy" id="756272"/>
    <lineage>
        <taxon>Bacteria</taxon>
        <taxon>Pseudomonadati</taxon>
        <taxon>Planctomycetota</taxon>
        <taxon>Planctomycetia</taxon>
        <taxon>Planctomycetales</taxon>
        <taxon>Planctomycetaceae</taxon>
        <taxon>Rubinisphaera</taxon>
    </lineage>
</organism>
<dbReference type="InterPro" id="IPR050738">
    <property type="entry name" value="Sulfatase"/>
</dbReference>
<keyword evidence="7" id="KW-1185">Reference proteome</keyword>
<accession>F0SRX1</accession>
<proteinExistence type="inferred from homology"/>
<evidence type="ECO:0000256" key="3">
    <source>
        <dbReference type="ARBA" id="ARBA00022801"/>
    </source>
</evidence>
<dbReference type="Gene3D" id="3.40.720.10">
    <property type="entry name" value="Alkaline Phosphatase, subunit A"/>
    <property type="match status" value="1"/>
</dbReference>
<keyword evidence="2" id="KW-0479">Metal-binding</keyword>
<dbReference type="KEGG" id="pbs:Plabr_2687"/>
<dbReference type="EMBL" id="CP002546">
    <property type="protein sequence ID" value="ADY60287.1"/>
    <property type="molecule type" value="Genomic_DNA"/>
</dbReference>
<gene>
    <name evidence="6" type="ordered locus">Plabr_2687</name>
</gene>
<evidence type="ECO:0000313" key="7">
    <source>
        <dbReference type="Proteomes" id="UP000006860"/>
    </source>
</evidence>
<comment type="similarity">
    <text evidence="1">Belongs to the sulfatase family.</text>
</comment>
<dbReference type="InterPro" id="IPR000917">
    <property type="entry name" value="Sulfatase_N"/>
</dbReference>
<name>F0SRX1_RUBBR</name>
<dbReference type="Gene3D" id="3.30.1120.10">
    <property type="match status" value="1"/>
</dbReference>
<dbReference type="Proteomes" id="UP000006860">
    <property type="component" value="Chromosome"/>
</dbReference>
<evidence type="ECO:0000313" key="6">
    <source>
        <dbReference type="EMBL" id="ADY60287.1"/>
    </source>
</evidence>
<evidence type="ECO:0000256" key="2">
    <source>
        <dbReference type="ARBA" id="ARBA00022723"/>
    </source>
</evidence>
<dbReference type="SUPFAM" id="SSF53649">
    <property type="entry name" value="Alkaline phosphatase-like"/>
    <property type="match status" value="1"/>
</dbReference>
<reference evidence="7" key="1">
    <citation type="submission" date="2011-02" db="EMBL/GenBank/DDBJ databases">
        <title>The complete genome of Planctomyces brasiliensis DSM 5305.</title>
        <authorList>
            <person name="Lucas S."/>
            <person name="Copeland A."/>
            <person name="Lapidus A."/>
            <person name="Bruce D."/>
            <person name="Goodwin L."/>
            <person name="Pitluck S."/>
            <person name="Kyrpides N."/>
            <person name="Mavromatis K."/>
            <person name="Pagani I."/>
            <person name="Ivanova N."/>
            <person name="Ovchinnikova G."/>
            <person name="Lu M."/>
            <person name="Detter J.C."/>
            <person name="Han C."/>
            <person name="Land M."/>
            <person name="Hauser L."/>
            <person name="Markowitz V."/>
            <person name="Cheng J.-F."/>
            <person name="Hugenholtz P."/>
            <person name="Woyke T."/>
            <person name="Wu D."/>
            <person name="Tindall B."/>
            <person name="Pomrenke H.G."/>
            <person name="Brambilla E."/>
            <person name="Klenk H.-P."/>
            <person name="Eisen J.A."/>
        </authorList>
    </citation>
    <scope>NUCLEOTIDE SEQUENCE [LARGE SCALE GENOMIC DNA]</scope>
    <source>
        <strain evidence="7">ATCC 49424 / DSM 5305 / JCM 21570 / NBRC 103401 / IFAM 1448</strain>
    </source>
</reference>
<dbReference type="PROSITE" id="PS00149">
    <property type="entry name" value="SULFATASE_2"/>
    <property type="match status" value="1"/>
</dbReference>